<comment type="caution">
    <text evidence="1">The sequence shown here is derived from an EMBL/GenBank/DDBJ whole genome shotgun (WGS) entry which is preliminary data.</text>
</comment>
<accession>A0ACC2IEQ0</accession>
<sequence>MSTLDQAGLNQLLENLSISAPTSEVIDATVLSNPLDLCRTTLAELLSGLVGCDIQAAYKSIQWPNNIFNGDLSVTVPKLCPGRKPAELSSQLVDKFPKDHALFDPPFLDVVHLRVFLKLDVVARILLPYILDRGSTYGSQASEGAAKKAVVEFSSPNITSELQGKHLRSTIIGAFVSRLYESLGWDVTRINYLGDWGKPIALLKVGWDKFGSEEAFEKDPVGHLLEVYHQIEELFQPEQAASKKARDDAAKEGKDEGEAQVEIESQGIFAERNEAFKKLEAGDESIVSFWERVREANIDNYTNFYERLGIQFDEYSGESKVSQEVMAEVEQLLKEKDISEESGGAWIVHMQKLGAKAGTGIIRDRSGSSTYLLRDLAAVLERSRQYAFDKMVYIVASDNSVHFTQLFKILEAIDMKDLASKLQHVRFSEVSKMGAALGKGYKPQAILDVCEASIKTLPDVDADKAASLVSSEQAIKNSATSSLLIHELSARATSAHAFDPDALATFKPGTGPSLQSCYTRICGLLSGHTASAHLADDQYESLADEDQANLLRVLAQYPEVVNATFQSLEPAGIVTYLTAITEQLSDCLEQEEDKIDISPGFVALLEATRVVLQNGMKLLGVVPIADLPQERADTPVAG</sequence>
<dbReference type="EMBL" id="JAPHNI010000237">
    <property type="protein sequence ID" value="KAJ8113686.1"/>
    <property type="molecule type" value="Genomic_DNA"/>
</dbReference>
<evidence type="ECO:0000313" key="2">
    <source>
        <dbReference type="Proteomes" id="UP001153331"/>
    </source>
</evidence>
<dbReference type="Proteomes" id="UP001153331">
    <property type="component" value="Unassembled WGS sequence"/>
</dbReference>
<name>A0ACC2IEQ0_9PLEO</name>
<evidence type="ECO:0000313" key="1">
    <source>
        <dbReference type="EMBL" id="KAJ8113686.1"/>
    </source>
</evidence>
<protein>
    <submittedName>
        <fullName evidence="1">Uncharacterized protein</fullName>
    </submittedName>
</protein>
<organism evidence="1 2">
    <name type="scientific">Boeremia exigua</name>
    <dbReference type="NCBI Taxonomy" id="749465"/>
    <lineage>
        <taxon>Eukaryota</taxon>
        <taxon>Fungi</taxon>
        <taxon>Dikarya</taxon>
        <taxon>Ascomycota</taxon>
        <taxon>Pezizomycotina</taxon>
        <taxon>Dothideomycetes</taxon>
        <taxon>Pleosporomycetidae</taxon>
        <taxon>Pleosporales</taxon>
        <taxon>Pleosporineae</taxon>
        <taxon>Didymellaceae</taxon>
        <taxon>Boeremia</taxon>
    </lineage>
</organism>
<keyword evidence="2" id="KW-1185">Reference proteome</keyword>
<reference evidence="1" key="1">
    <citation type="submission" date="2022-11" db="EMBL/GenBank/DDBJ databases">
        <title>Genome Sequence of Boeremia exigua.</title>
        <authorList>
            <person name="Buettner E."/>
        </authorList>
    </citation>
    <scope>NUCLEOTIDE SEQUENCE</scope>
    <source>
        <strain evidence="1">CU02</strain>
    </source>
</reference>
<gene>
    <name evidence="1" type="ORF">OPT61_g4234</name>
</gene>
<proteinExistence type="predicted"/>